<evidence type="ECO:0000313" key="2">
    <source>
        <dbReference type="Proteomes" id="UP001057402"/>
    </source>
</evidence>
<reference evidence="2" key="1">
    <citation type="journal article" date="2023" name="Front. Plant Sci.">
        <title>Chromosomal-level genome assembly of Melastoma candidum provides insights into trichome evolution.</title>
        <authorList>
            <person name="Zhong Y."/>
            <person name="Wu W."/>
            <person name="Sun C."/>
            <person name="Zou P."/>
            <person name="Liu Y."/>
            <person name="Dai S."/>
            <person name="Zhou R."/>
        </authorList>
    </citation>
    <scope>NUCLEOTIDE SEQUENCE [LARGE SCALE GENOMIC DNA]</scope>
</reference>
<evidence type="ECO:0000313" key="1">
    <source>
        <dbReference type="EMBL" id="KAI4302245.1"/>
    </source>
</evidence>
<keyword evidence="2" id="KW-1185">Reference proteome</keyword>
<proteinExistence type="predicted"/>
<gene>
    <name evidence="1" type="ORF">MLD38_038019</name>
</gene>
<dbReference type="EMBL" id="CM042891">
    <property type="protein sequence ID" value="KAI4302245.1"/>
    <property type="molecule type" value="Genomic_DNA"/>
</dbReference>
<organism evidence="1 2">
    <name type="scientific">Melastoma candidum</name>
    <dbReference type="NCBI Taxonomy" id="119954"/>
    <lineage>
        <taxon>Eukaryota</taxon>
        <taxon>Viridiplantae</taxon>
        <taxon>Streptophyta</taxon>
        <taxon>Embryophyta</taxon>
        <taxon>Tracheophyta</taxon>
        <taxon>Spermatophyta</taxon>
        <taxon>Magnoliopsida</taxon>
        <taxon>eudicotyledons</taxon>
        <taxon>Gunneridae</taxon>
        <taxon>Pentapetalae</taxon>
        <taxon>rosids</taxon>
        <taxon>malvids</taxon>
        <taxon>Myrtales</taxon>
        <taxon>Melastomataceae</taxon>
        <taxon>Melastomatoideae</taxon>
        <taxon>Melastomateae</taxon>
        <taxon>Melastoma</taxon>
    </lineage>
</organism>
<sequence>MPFGYFDKMSFLFKDLPENLNLQTARFLLSSSVQFSFSGGRSVQLHHLRTSGPVPCVNCLLSHVGVCSCSSCAWEGQCDS</sequence>
<name>A0ACB9KXP5_9MYRT</name>
<comment type="caution">
    <text evidence="1">The sequence shown here is derived from an EMBL/GenBank/DDBJ whole genome shotgun (WGS) entry which is preliminary data.</text>
</comment>
<accession>A0ACB9KXP5</accession>
<dbReference type="Proteomes" id="UP001057402">
    <property type="component" value="Chromosome 12"/>
</dbReference>
<protein>
    <submittedName>
        <fullName evidence="1">Uncharacterized protein</fullName>
    </submittedName>
</protein>